<reference evidence="8" key="1">
    <citation type="submission" date="2018-02" db="EMBL/GenBank/DDBJ databases">
        <authorList>
            <person name="Hausmann B."/>
        </authorList>
    </citation>
    <scope>NUCLEOTIDE SEQUENCE [LARGE SCALE GENOMIC DNA]</scope>
    <source>
        <strain evidence="8">Peat soil MAG SbA1</strain>
    </source>
</reference>
<evidence type="ECO:0000256" key="5">
    <source>
        <dbReference type="SAM" id="Phobius"/>
    </source>
</evidence>
<dbReference type="GO" id="GO:0015134">
    <property type="term" value="F:hexuronate transmembrane transporter activity"/>
    <property type="evidence" value="ECO:0007669"/>
    <property type="project" value="TreeGrafter"/>
</dbReference>
<feature type="transmembrane region" description="Helical" evidence="5">
    <location>
        <begin position="368"/>
        <end position="391"/>
    </location>
</feature>
<dbReference type="InterPro" id="IPR036259">
    <property type="entry name" value="MFS_trans_sf"/>
</dbReference>
<name>A0A2U3L7F6_9BACT</name>
<feature type="transmembrane region" description="Helical" evidence="5">
    <location>
        <begin position="334"/>
        <end position="356"/>
    </location>
</feature>
<dbReference type="InterPro" id="IPR000849">
    <property type="entry name" value="Sugar_P_transporter"/>
</dbReference>
<evidence type="ECO:0000256" key="1">
    <source>
        <dbReference type="ARBA" id="ARBA00004141"/>
    </source>
</evidence>
<dbReference type="OrthoDB" id="9794076at2"/>
<dbReference type="Gene3D" id="1.20.1250.20">
    <property type="entry name" value="MFS general substrate transporter like domains"/>
    <property type="match status" value="2"/>
</dbReference>
<dbReference type="AlphaFoldDB" id="A0A2U3L7F6"/>
<protein>
    <submittedName>
        <fullName evidence="7">Major facilitator superfamily (MFS) transporter</fullName>
    </submittedName>
</protein>
<dbReference type="PIRSF" id="PIRSF002808">
    <property type="entry name" value="Hexose_phosphate_transp"/>
    <property type="match status" value="1"/>
</dbReference>
<feature type="transmembrane region" description="Helical" evidence="5">
    <location>
        <begin position="87"/>
        <end position="109"/>
    </location>
</feature>
<dbReference type="PANTHER" id="PTHR11662:SF285">
    <property type="entry name" value="HEXURONATE TRANSPORTER"/>
    <property type="match status" value="1"/>
</dbReference>
<feature type="transmembrane region" description="Helical" evidence="5">
    <location>
        <begin position="17"/>
        <end position="34"/>
    </location>
</feature>
<feature type="transmembrane region" description="Helical" evidence="5">
    <location>
        <begin position="275"/>
        <end position="299"/>
    </location>
</feature>
<proteinExistence type="predicted"/>
<sequence>MTLTAPFSPARRTISGLRWWIAAVLFASTIINYLDRQTLSLLAPFLKTQYHWSNTDYAYIAIAFRVAYSIGQTLFGRLMDRIGTRRGLTLTVAWYSLVSVLTPLANGFYSFGFFRFLLGAGESANWPAATKAVSEWFPRQERGLATAFFDSGSSVGGAIAPFIVLSIYFRWGWRPAVAIPGVLGFFWIILWRKMYHPPEEHPLISDQERNLIAADKRDVSSATHPRPRWRDLLRLPQTWGTIIARALTDPVWFFIADWFPIYLVAKGVDLRSGFLAVWVPFIAADLGNFFGGGASGWLIRRGWSLGRARKAVVIFGGIGVMLLIPTILTTNLYLITTLFGLATFSYAAFSTIANVLPCDLFPSESVASVSGVSGTAAGIGTIIAFLLVGHYSDLRQSTATHVFDPIIVVAGLIPFLGMLLVLPLVRNTKATRQGLVREI</sequence>
<evidence type="ECO:0000256" key="4">
    <source>
        <dbReference type="ARBA" id="ARBA00023136"/>
    </source>
</evidence>
<dbReference type="Pfam" id="PF07690">
    <property type="entry name" value="MFS_1"/>
    <property type="match status" value="1"/>
</dbReference>
<dbReference type="CDD" id="cd17319">
    <property type="entry name" value="MFS_ExuT_GudP_like"/>
    <property type="match status" value="1"/>
</dbReference>
<feature type="transmembrane region" description="Helical" evidence="5">
    <location>
        <begin position="171"/>
        <end position="191"/>
    </location>
</feature>
<dbReference type="Proteomes" id="UP000238701">
    <property type="component" value="Unassembled WGS sequence"/>
</dbReference>
<evidence type="ECO:0000313" key="7">
    <source>
        <dbReference type="EMBL" id="SPF47750.1"/>
    </source>
</evidence>
<gene>
    <name evidence="7" type="ORF">SBA1_770014</name>
</gene>
<dbReference type="InterPro" id="IPR050382">
    <property type="entry name" value="MFS_Na/Anion_cotransporter"/>
</dbReference>
<organism evidence="7 8">
    <name type="scientific">Candidatus Sulfotelmatobacter kueseliae</name>
    <dbReference type="NCBI Taxonomy" id="2042962"/>
    <lineage>
        <taxon>Bacteria</taxon>
        <taxon>Pseudomonadati</taxon>
        <taxon>Acidobacteriota</taxon>
        <taxon>Terriglobia</taxon>
        <taxon>Terriglobales</taxon>
        <taxon>Candidatus Korobacteraceae</taxon>
        <taxon>Candidatus Sulfotelmatobacter</taxon>
    </lineage>
</organism>
<keyword evidence="3 5" id="KW-1133">Transmembrane helix</keyword>
<keyword evidence="4 5" id="KW-0472">Membrane</keyword>
<feature type="transmembrane region" description="Helical" evidence="5">
    <location>
        <begin position="57"/>
        <end position="75"/>
    </location>
</feature>
<dbReference type="InterPro" id="IPR011701">
    <property type="entry name" value="MFS"/>
</dbReference>
<feature type="domain" description="Major facilitator superfamily (MFS) profile" evidence="6">
    <location>
        <begin position="21"/>
        <end position="429"/>
    </location>
</feature>
<evidence type="ECO:0000256" key="3">
    <source>
        <dbReference type="ARBA" id="ARBA00022989"/>
    </source>
</evidence>
<keyword evidence="2 5" id="KW-0812">Transmembrane</keyword>
<accession>A0A2U3L7F6</accession>
<comment type="subcellular location">
    <subcellularLocation>
        <location evidence="1">Membrane</location>
        <topology evidence="1">Multi-pass membrane protein</topology>
    </subcellularLocation>
</comment>
<evidence type="ECO:0000313" key="8">
    <source>
        <dbReference type="Proteomes" id="UP000238701"/>
    </source>
</evidence>
<evidence type="ECO:0000259" key="6">
    <source>
        <dbReference type="PROSITE" id="PS50850"/>
    </source>
</evidence>
<dbReference type="PROSITE" id="PS50850">
    <property type="entry name" value="MFS"/>
    <property type="match status" value="1"/>
</dbReference>
<evidence type="ECO:0000256" key="2">
    <source>
        <dbReference type="ARBA" id="ARBA00022692"/>
    </source>
</evidence>
<dbReference type="SUPFAM" id="SSF103473">
    <property type="entry name" value="MFS general substrate transporter"/>
    <property type="match status" value="1"/>
</dbReference>
<dbReference type="GO" id="GO:0016020">
    <property type="term" value="C:membrane"/>
    <property type="evidence" value="ECO:0007669"/>
    <property type="project" value="UniProtKB-SubCell"/>
</dbReference>
<dbReference type="PANTHER" id="PTHR11662">
    <property type="entry name" value="SOLUTE CARRIER FAMILY 17"/>
    <property type="match status" value="1"/>
</dbReference>
<dbReference type="InterPro" id="IPR020846">
    <property type="entry name" value="MFS_dom"/>
</dbReference>
<feature type="transmembrane region" description="Helical" evidence="5">
    <location>
        <begin position="311"/>
        <end position="328"/>
    </location>
</feature>
<dbReference type="EMBL" id="OMOD01000174">
    <property type="protein sequence ID" value="SPF47750.1"/>
    <property type="molecule type" value="Genomic_DNA"/>
</dbReference>
<feature type="transmembrane region" description="Helical" evidence="5">
    <location>
        <begin position="403"/>
        <end position="425"/>
    </location>
</feature>